<protein>
    <submittedName>
        <fullName evidence="2">Uncharacterized protein</fullName>
    </submittedName>
</protein>
<feature type="transmembrane region" description="Helical" evidence="1">
    <location>
        <begin position="32"/>
        <end position="55"/>
    </location>
</feature>
<sequence>MAPNQRIVSGRPQKGFFRNVYDEATNPEHATIVRSILVFGVCPLLSFFFFFFFFLREIKIIRNNTICSSADILHIGRCCFPPQQPGRAPPSSVSRHPHNH</sequence>
<evidence type="ECO:0000256" key="1">
    <source>
        <dbReference type="SAM" id="Phobius"/>
    </source>
</evidence>
<keyword evidence="1" id="KW-0812">Transmembrane</keyword>
<gene>
    <name evidence="2" type="ORF">BDW42DRAFT_111629</name>
</gene>
<organism evidence="2 3">
    <name type="scientific">Aspergillus taichungensis</name>
    <dbReference type="NCBI Taxonomy" id="482145"/>
    <lineage>
        <taxon>Eukaryota</taxon>
        <taxon>Fungi</taxon>
        <taxon>Dikarya</taxon>
        <taxon>Ascomycota</taxon>
        <taxon>Pezizomycotina</taxon>
        <taxon>Eurotiomycetes</taxon>
        <taxon>Eurotiomycetidae</taxon>
        <taxon>Eurotiales</taxon>
        <taxon>Aspergillaceae</taxon>
        <taxon>Aspergillus</taxon>
        <taxon>Aspergillus subgen. Circumdati</taxon>
    </lineage>
</organism>
<keyword evidence="3" id="KW-1185">Reference proteome</keyword>
<evidence type="ECO:0000313" key="3">
    <source>
        <dbReference type="Proteomes" id="UP000235023"/>
    </source>
</evidence>
<proteinExistence type="predicted"/>
<accession>A0A2J5HTJ9</accession>
<name>A0A2J5HTJ9_9EURO</name>
<keyword evidence="1" id="KW-1133">Transmembrane helix</keyword>
<dbReference type="Proteomes" id="UP000235023">
    <property type="component" value="Unassembled WGS sequence"/>
</dbReference>
<dbReference type="EMBL" id="KZ559546">
    <property type="protein sequence ID" value="PLN80559.1"/>
    <property type="molecule type" value="Genomic_DNA"/>
</dbReference>
<dbReference type="AlphaFoldDB" id="A0A2J5HTJ9"/>
<reference evidence="3" key="1">
    <citation type="submission" date="2017-12" db="EMBL/GenBank/DDBJ databases">
        <authorList>
            <consortium name="DOE Joint Genome Institute"/>
            <person name="Mondo S.J."/>
            <person name="Kjaerbolling I."/>
            <person name="Vesth T.C."/>
            <person name="Frisvad J.C."/>
            <person name="Nybo J.L."/>
            <person name="Theobald S."/>
            <person name="Kuo A."/>
            <person name="Bowyer P."/>
            <person name="Matsuda Y."/>
            <person name="Lyhne E.K."/>
            <person name="Kogle M.E."/>
            <person name="Clum A."/>
            <person name="Lipzen A."/>
            <person name="Salamov A."/>
            <person name="Ngan C.Y."/>
            <person name="Daum C."/>
            <person name="Chiniquy J."/>
            <person name="Barry K."/>
            <person name="LaButti K."/>
            <person name="Haridas S."/>
            <person name="Simmons B.A."/>
            <person name="Magnuson J.K."/>
            <person name="Mortensen U.H."/>
            <person name="Larsen T.O."/>
            <person name="Grigoriev I.V."/>
            <person name="Baker S.E."/>
            <person name="Andersen M.R."/>
            <person name="Nordberg H.P."/>
            <person name="Cantor M.N."/>
            <person name="Hua S.X."/>
        </authorList>
    </citation>
    <scope>NUCLEOTIDE SEQUENCE [LARGE SCALE GENOMIC DNA]</scope>
    <source>
        <strain evidence="3">IBT 19404</strain>
    </source>
</reference>
<dbReference type="OrthoDB" id="5403997at2759"/>
<keyword evidence="1" id="KW-0472">Membrane</keyword>
<evidence type="ECO:0000313" key="2">
    <source>
        <dbReference type="EMBL" id="PLN80559.1"/>
    </source>
</evidence>